<protein>
    <submittedName>
        <fullName evidence="6">Putative membrane protein</fullName>
    </submittedName>
</protein>
<evidence type="ECO:0000256" key="2">
    <source>
        <dbReference type="ARBA" id="ARBA00022692"/>
    </source>
</evidence>
<comment type="caution">
    <text evidence="6">The sequence shown here is derived from an EMBL/GenBank/DDBJ whole genome shotgun (WGS) entry which is preliminary data.</text>
</comment>
<name>V4RJ29_9HYPH</name>
<feature type="transmembrane region" description="Helical" evidence="5">
    <location>
        <begin position="21"/>
        <end position="48"/>
    </location>
</feature>
<evidence type="ECO:0000313" key="6">
    <source>
        <dbReference type="EMBL" id="ESR26091.1"/>
    </source>
</evidence>
<evidence type="ECO:0000256" key="4">
    <source>
        <dbReference type="ARBA" id="ARBA00023136"/>
    </source>
</evidence>
<gene>
    <name evidence="6" type="ORF">N177_1426</name>
</gene>
<reference evidence="6 7" key="1">
    <citation type="journal article" date="2014" name="Genome Announc.">
        <title>Draft Genome Sequence of Lutibaculum baratangense Strain AMV1T, Isolated from a Mud Volcano in Andamans, India.</title>
        <authorList>
            <person name="Singh A."/>
            <person name="Sreenivas A."/>
            <person name="Sathyanarayana Reddy G."/>
            <person name="Pinnaka A.K."/>
            <person name="Shivaji S."/>
        </authorList>
    </citation>
    <scope>NUCLEOTIDE SEQUENCE [LARGE SCALE GENOMIC DNA]</scope>
    <source>
        <strain evidence="6 7">AMV1</strain>
    </source>
</reference>
<dbReference type="InterPro" id="IPR059112">
    <property type="entry name" value="CysZ/EI24"/>
</dbReference>
<dbReference type="Proteomes" id="UP000017819">
    <property type="component" value="Unassembled WGS sequence"/>
</dbReference>
<dbReference type="EMBL" id="AWXZ01000017">
    <property type="protein sequence ID" value="ESR26091.1"/>
    <property type="molecule type" value="Genomic_DNA"/>
</dbReference>
<keyword evidence="2 5" id="KW-0812">Transmembrane</keyword>
<evidence type="ECO:0000313" key="7">
    <source>
        <dbReference type="Proteomes" id="UP000017819"/>
    </source>
</evidence>
<keyword evidence="4 5" id="KW-0472">Membrane</keyword>
<dbReference type="RefSeq" id="WP_023431571.1">
    <property type="nucleotide sequence ID" value="NZ_AWXZ01000017.1"/>
</dbReference>
<dbReference type="AlphaFoldDB" id="V4RJ29"/>
<evidence type="ECO:0000256" key="1">
    <source>
        <dbReference type="ARBA" id="ARBA00004141"/>
    </source>
</evidence>
<keyword evidence="7" id="KW-1185">Reference proteome</keyword>
<feature type="transmembrane region" description="Helical" evidence="5">
    <location>
        <begin position="181"/>
        <end position="210"/>
    </location>
</feature>
<feature type="transmembrane region" description="Helical" evidence="5">
    <location>
        <begin position="119"/>
        <end position="152"/>
    </location>
</feature>
<accession>V4RJ29</accession>
<evidence type="ECO:0000256" key="5">
    <source>
        <dbReference type="SAM" id="Phobius"/>
    </source>
</evidence>
<keyword evidence="3 5" id="KW-1133">Transmembrane helix</keyword>
<feature type="transmembrane region" description="Helical" evidence="5">
    <location>
        <begin position="60"/>
        <end position="86"/>
    </location>
</feature>
<sequence>MLKDALDAFRDVFSRPFRATLLKTLGLTVAVLAGLGVGLYLLFAHFVALPWGWAEWSLDIVAALGLLIALAFLVAPASTVVAGLFLDDIAARVERQAFPAIGEGTGVPFVRSVVLSLRFFAVTLAANLAALVLLLVPGVNLVIFLLVNAYLLGREYFELAAMRYRPPEEARSVRRVNGGRVFAAGLLVAGYVSIPLLNLTTPLFATSFLVRYHRRLAGEREALPSAQPVLSG</sequence>
<dbReference type="NCBIfam" id="NF009407">
    <property type="entry name" value="PRK12768.1"/>
    <property type="match status" value="1"/>
</dbReference>
<dbReference type="STRING" id="631454.N177_1426"/>
<comment type="subcellular location">
    <subcellularLocation>
        <location evidence="1">Membrane</location>
        <topology evidence="1">Multi-pass membrane protein</topology>
    </subcellularLocation>
</comment>
<dbReference type="OrthoDB" id="5421146at2"/>
<dbReference type="Pfam" id="PF07264">
    <property type="entry name" value="EI24"/>
    <property type="match status" value="1"/>
</dbReference>
<organism evidence="6 7">
    <name type="scientific">Lutibaculum baratangense AMV1</name>
    <dbReference type="NCBI Taxonomy" id="631454"/>
    <lineage>
        <taxon>Bacteria</taxon>
        <taxon>Pseudomonadati</taxon>
        <taxon>Pseudomonadota</taxon>
        <taxon>Alphaproteobacteria</taxon>
        <taxon>Hyphomicrobiales</taxon>
        <taxon>Tepidamorphaceae</taxon>
        <taxon>Lutibaculum</taxon>
    </lineage>
</organism>
<evidence type="ECO:0000256" key="3">
    <source>
        <dbReference type="ARBA" id="ARBA00022989"/>
    </source>
</evidence>
<proteinExistence type="predicted"/>
<dbReference type="eggNOG" id="COG2981">
    <property type="taxonomic scope" value="Bacteria"/>
</dbReference>